<comment type="catalytic activity">
    <reaction evidence="13">
        <text>L-seryl-[protein] + ATP = O-phospho-L-seryl-[protein] + ADP + H(+)</text>
        <dbReference type="Rhea" id="RHEA:17989"/>
        <dbReference type="Rhea" id="RHEA-COMP:9863"/>
        <dbReference type="Rhea" id="RHEA-COMP:11604"/>
        <dbReference type="ChEBI" id="CHEBI:15378"/>
        <dbReference type="ChEBI" id="CHEBI:29999"/>
        <dbReference type="ChEBI" id="CHEBI:30616"/>
        <dbReference type="ChEBI" id="CHEBI:83421"/>
        <dbReference type="ChEBI" id="CHEBI:456216"/>
        <dbReference type="EC" id="2.7.11.1"/>
    </reaction>
</comment>
<dbReference type="SUPFAM" id="SSF47473">
    <property type="entry name" value="EF-hand"/>
    <property type="match status" value="1"/>
</dbReference>
<keyword evidence="3" id="KW-0723">Serine/threonine-protein kinase</keyword>
<accession>A0A9W7EAY3</accession>
<dbReference type="InterPro" id="IPR011992">
    <property type="entry name" value="EF-hand-dom_pair"/>
</dbReference>
<keyword evidence="9" id="KW-0106">Calcium</keyword>
<dbReference type="PROSITE" id="PS50011">
    <property type="entry name" value="PROTEIN_KINASE_DOM"/>
    <property type="match status" value="1"/>
</dbReference>
<dbReference type="Pfam" id="PF00069">
    <property type="entry name" value="Pkinase"/>
    <property type="match status" value="1"/>
</dbReference>
<evidence type="ECO:0000256" key="10">
    <source>
        <dbReference type="ARBA" id="ARBA00022840"/>
    </source>
</evidence>
<evidence type="ECO:0000256" key="13">
    <source>
        <dbReference type="ARBA" id="ARBA00048679"/>
    </source>
</evidence>
<evidence type="ECO:0000256" key="3">
    <source>
        <dbReference type="ARBA" id="ARBA00022527"/>
    </source>
</evidence>
<comment type="cofactor">
    <cofactor evidence="1">
        <name>Mg(2+)</name>
        <dbReference type="ChEBI" id="CHEBI:18420"/>
    </cofactor>
</comment>
<protein>
    <recommendedName>
        <fullName evidence="2">non-specific serine/threonine protein kinase</fullName>
        <ecNumber evidence="2">2.7.11.1</ecNumber>
    </recommendedName>
</protein>
<evidence type="ECO:0000256" key="14">
    <source>
        <dbReference type="PROSITE-ProRule" id="PRU10141"/>
    </source>
</evidence>
<dbReference type="Proteomes" id="UP001165082">
    <property type="component" value="Unassembled WGS sequence"/>
</dbReference>
<dbReference type="Gene3D" id="3.30.200.20">
    <property type="entry name" value="Phosphorylase Kinase, domain 1"/>
    <property type="match status" value="1"/>
</dbReference>
<dbReference type="InterPro" id="IPR002048">
    <property type="entry name" value="EF_hand_dom"/>
</dbReference>
<comment type="similarity">
    <text evidence="11">Belongs to the protein kinase superfamily. Ser/Thr protein kinase family. CDPK subfamily.</text>
</comment>
<evidence type="ECO:0000256" key="8">
    <source>
        <dbReference type="ARBA" id="ARBA00022777"/>
    </source>
</evidence>
<evidence type="ECO:0000256" key="4">
    <source>
        <dbReference type="ARBA" id="ARBA00022679"/>
    </source>
</evidence>
<keyword evidence="5" id="KW-0479">Metal-binding</keyword>
<dbReference type="GO" id="GO:0004674">
    <property type="term" value="F:protein serine/threonine kinase activity"/>
    <property type="evidence" value="ECO:0007669"/>
    <property type="project" value="UniProtKB-KW"/>
</dbReference>
<dbReference type="FunFam" id="1.10.510.10:FF:000571">
    <property type="entry name" value="Maternal embryonic leucine zipper kinase"/>
    <property type="match status" value="1"/>
</dbReference>
<evidence type="ECO:0000256" key="9">
    <source>
        <dbReference type="ARBA" id="ARBA00022837"/>
    </source>
</evidence>
<reference evidence="18" key="1">
    <citation type="submission" date="2022-07" db="EMBL/GenBank/DDBJ databases">
        <title>Genome analysis of Parmales, a sister group of diatoms, reveals the evolutionary specialization of diatoms from phago-mixotrophs to photoautotrophs.</title>
        <authorList>
            <person name="Ban H."/>
            <person name="Sato S."/>
            <person name="Yoshikawa S."/>
            <person name="Kazumasa Y."/>
            <person name="Nakamura Y."/>
            <person name="Ichinomiya M."/>
            <person name="Saitoh K."/>
            <person name="Sato N."/>
            <person name="Blanc-Mathieu R."/>
            <person name="Endo H."/>
            <person name="Kuwata A."/>
            <person name="Ogata H."/>
        </authorList>
    </citation>
    <scope>NUCLEOTIDE SEQUENCE</scope>
</reference>
<gene>
    <name evidence="18" type="ORF">TrRE_jg4026</name>
</gene>
<keyword evidence="19" id="KW-1185">Reference proteome</keyword>
<dbReference type="AlphaFoldDB" id="A0A9W7EAY3"/>
<keyword evidence="10 14" id="KW-0067">ATP-binding</keyword>
<comment type="catalytic activity">
    <reaction evidence="12">
        <text>L-threonyl-[protein] + ATP = O-phospho-L-threonyl-[protein] + ADP + H(+)</text>
        <dbReference type="Rhea" id="RHEA:46608"/>
        <dbReference type="Rhea" id="RHEA-COMP:11060"/>
        <dbReference type="Rhea" id="RHEA-COMP:11605"/>
        <dbReference type="ChEBI" id="CHEBI:15378"/>
        <dbReference type="ChEBI" id="CHEBI:30013"/>
        <dbReference type="ChEBI" id="CHEBI:30616"/>
        <dbReference type="ChEBI" id="CHEBI:61977"/>
        <dbReference type="ChEBI" id="CHEBI:456216"/>
        <dbReference type="EC" id="2.7.11.1"/>
    </reaction>
</comment>
<evidence type="ECO:0000256" key="7">
    <source>
        <dbReference type="ARBA" id="ARBA00022741"/>
    </source>
</evidence>
<evidence type="ECO:0000313" key="18">
    <source>
        <dbReference type="EMBL" id="GMH71435.1"/>
    </source>
</evidence>
<feature type="region of interest" description="Disordered" evidence="15">
    <location>
        <begin position="499"/>
        <end position="542"/>
    </location>
</feature>
<evidence type="ECO:0000256" key="15">
    <source>
        <dbReference type="SAM" id="MobiDB-lite"/>
    </source>
</evidence>
<feature type="domain" description="Protein kinase" evidence="16">
    <location>
        <begin position="60"/>
        <end position="320"/>
    </location>
</feature>
<evidence type="ECO:0000259" key="16">
    <source>
        <dbReference type="PROSITE" id="PS50011"/>
    </source>
</evidence>
<feature type="domain" description="EF-hand" evidence="17">
    <location>
        <begin position="465"/>
        <end position="500"/>
    </location>
</feature>
<dbReference type="EC" id="2.7.11.1" evidence="2"/>
<evidence type="ECO:0000256" key="5">
    <source>
        <dbReference type="ARBA" id="ARBA00022723"/>
    </source>
</evidence>
<dbReference type="PANTHER" id="PTHR24349">
    <property type="entry name" value="SERINE/THREONINE-PROTEIN KINASE"/>
    <property type="match status" value="1"/>
</dbReference>
<evidence type="ECO:0000256" key="12">
    <source>
        <dbReference type="ARBA" id="ARBA00047899"/>
    </source>
</evidence>
<feature type="compositionally biased region" description="Basic and acidic residues" evidence="15">
    <location>
        <begin position="508"/>
        <end position="522"/>
    </location>
</feature>
<dbReference type="FunFam" id="3.30.200.20:FF:000315">
    <property type="entry name" value="Calcium-dependent protein kinase 3"/>
    <property type="match status" value="1"/>
</dbReference>
<dbReference type="SMART" id="SM00220">
    <property type="entry name" value="S_TKc"/>
    <property type="match status" value="1"/>
</dbReference>
<keyword evidence="4" id="KW-0808">Transferase</keyword>
<dbReference type="Pfam" id="PF13499">
    <property type="entry name" value="EF-hand_7"/>
    <property type="match status" value="2"/>
</dbReference>
<evidence type="ECO:0000256" key="2">
    <source>
        <dbReference type="ARBA" id="ARBA00012513"/>
    </source>
</evidence>
<dbReference type="GO" id="GO:0005509">
    <property type="term" value="F:calcium ion binding"/>
    <property type="evidence" value="ECO:0007669"/>
    <property type="project" value="InterPro"/>
</dbReference>
<name>A0A9W7EAY3_9STRA</name>
<keyword evidence="7 14" id="KW-0547">Nucleotide-binding</keyword>
<dbReference type="GO" id="GO:0005524">
    <property type="term" value="F:ATP binding"/>
    <property type="evidence" value="ECO:0007669"/>
    <property type="project" value="UniProtKB-UniRule"/>
</dbReference>
<comment type="caution">
    <text evidence="18">The sequence shown here is derived from an EMBL/GenBank/DDBJ whole genome shotgun (WGS) entry which is preliminary data.</text>
</comment>
<evidence type="ECO:0000256" key="6">
    <source>
        <dbReference type="ARBA" id="ARBA00022737"/>
    </source>
</evidence>
<dbReference type="OrthoDB" id="40902at2759"/>
<dbReference type="PROSITE" id="PS50222">
    <property type="entry name" value="EF_HAND_2"/>
    <property type="match status" value="2"/>
</dbReference>
<evidence type="ECO:0000313" key="19">
    <source>
        <dbReference type="Proteomes" id="UP001165082"/>
    </source>
</evidence>
<dbReference type="InterPro" id="IPR008271">
    <property type="entry name" value="Ser/Thr_kinase_AS"/>
</dbReference>
<sequence length="566" mass="64681">MGNCSTKYDEDGRPVRKERVLPAAKALQRKSEIHEQHKVQHLNQNIVHEEVKRRVTDVYDVNGSELGTGISGTVRICTHKETKIQYALKTLDLHQIRNDDEAMRQLKDEIRILKALDHPNITRLEEVYETADHIYLILELCTGGEMLDSLNSQKGFHYTERHACDYVKTMVNAIRYIHGHNITHRDLKLENFLLQDSTENAELKLIDFGLSRHFRPNMKLTVPVGTPYYVAPEVLRGTYDEKCDMWSLGVITYMLLSGTPPFPGAGEGEILQRVKRGHYSLDINRFDGVSEHAKDFIRKLLCMDAKERMDAKEAQEHPWMHDWEDEKKPLSMDIAKSLKEFHKYGAMKKLVCEVLAYTLIPEQIHDLREEFGKIDVDNTGEFTMEQFRTALSNSAHLNEEEADGIFNDMDIEHDGKIHWHEFIAATLSKCEYDERNLKLAFDRLDHEHHGYITQEDLAEIIGADSSAAEIKVMFDEVDYKHEGKIYFPEFVQIMKKGADTESALSGRTESDTSKAGARERAESGASDSSTKTKASVALNRNDMELKIREHAAKIAASSSQSGSEKQ</sequence>
<dbReference type="CDD" id="cd00051">
    <property type="entry name" value="EFh"/>
    <property type="match status" value="2"/>
</dbReference>
<keyword evidence="8" id="KW-0418">Kinase</keyword>
<dbReference type="EMBL" id="BRXZ01001446">
    <property type="protein sequence ID" value="GMH71435.1"/>
    <property type="molecule type" value="Genomic_DNA"/>
</dbReference>
<evidence type="ECO:0000256" key="1">
    <source>
        <dbReference type="ARBA" id="ARBA00001946"/>
    </source>
</evidence>
<dbReference type="CDD" id="cd05117">
    <property type="entry name" value="STKc_CAMK"/>
    <property type="match status" value="1"/>
</dbReference>
<dbReference type="InterPro" id="IPR000719">
    <property type="entry name" value="Prot_kinase_dom"/>
</dbReference>
<feature type="binding site" evidence="14">
    <location>
        <position position="89"/>
    </location>
    <ligand>
        <name>ATP</name>
        <dbReference type="ChEBI" id="CHEBI:30616"/>
    </ligand>
</feature>
<dbReference type="InterPro" id="IPR017441">
    <property type="entry name" value="Protein_kinase_ATP_BS"/>
</dbReference>
<proteinExistence type="inferred from homology"/>
<dbReference type="PROSITE" id="PS00107">
    <property type="entry name" value="PROTEIN_KINASE_ATP"/>
    <property type="match status" value="1"/>
</dbReference>
<dbReference type="PROSITE" id="PS00108">
    <property type="entry name" value="PROTEIN_KINASE_ST"/>
    <property type="match status" value="1"/>
</dbReference>
<dbReference type="Gene3D" id="1.10.510.10">
    <property type="entry name" value="Transferase(Phosphotransferase) domain 1"/>
    <property type="match status" value="1"/>
</dbReference>
<dbReference type="InterPro" id="IPR011009">
    <property type="entry name" value="Kinase-like_dom_sf"/>
</dbReference>
<dbReference type="InterPro" id="IPR050205">
    <property type="entry name" value="CDPK_Ser/Thr_kinases"/>
</dbReference>
<dbReference type="SUPFAM" id="SSF56112">
    <property type="entry name" value="Protein kinase-like (PK-like)"/>
    <property type="match status" value="1"/>
</dbReference>
<dbReference type="SMART" id="SM00054">
    <property type="entry name" value="EFh"/>
    <property type="match status" value="4"/>
</dbReference>
<feature type="domain" description="EF-hand" evidence="17">
    <location>
        <begin position="397"/>
        <end position="432"/>
    </location>
</feature>
<evidence type="ECO:0000259" key="17">
    <source>
        <dbReference type="PROSITE" id="PS50222"/>
    </source>
</evidence>
<organism evidence="18 19">
    <name type="scientific">Triparma retinervis</name>
    <dbReference type="NCBI Taxonomy" id="2557542"/>
    <lineage>
        <taxon>Eukaryota</taxon>
        <taxon>Sar</taxon>
        <taxon>Stramenopiles</taxon>
        <taxon>Ochrophyta</taxon>
        <taxon>Bolidophyceae</taxon>
        <taxon>Parmales</taxon>
        <taxon>Triparmaceae</taxon>
        <taxon>Triparma</taxon>
    </lineage>
</organism>
<evidence type="ECO:0000256" key="11">
    <source>
        <dbReference type="ARBA" id="ARBA00024334"/>
    </source>
</evidence>
<dbReference type="Gene3D" id="1.10.238.10">
    <property type="entry name" value="EF-hand"/>
    <property type="match status" value="1"/>
</dbReference>
<keyword evidence="6" id="KW-0677">Repeat</keyword>